<dbReference type="PRINTS" id="PR00420">
    <property type="entry name" value="RNGMNOXGNASE"/>
</dbReference>
<accession>A0A3N2D1W6</accession>
<proteinExistence type="predicted"/>
<dbReference type="SUPFAM" id="SSF51905">
    <property type="entry name" value="FAD/NAD(P)-binding domain"/>
    <property type="match status" value="1"/>
</dbReference>
<dbReference type="Proteomes" id="UP000275356">
    <property type="component" value="Unassembled WGS sequence"/>
</dbReference>
<dbReference type="PANTHER" id="PTHR46496:SF1">
    <property type="entry name" value="ZEAXANTHIN EPOXIDASE, CHLOROPLASTIC"/>
    <property type="match status" value="1"/>
</dbReference>
<name>A0A3N2D1W6_9MICO</name>
<dbReference type="EMBL" id="RKHQ01000002">
    <property type="protein sequence ID" value="ROR93759.1"/>
    <property type="molecule type" value="Genomic_DNA"/>
</dbReference>
<keyword evidence="3" id="KW-0274">FAD</keyword>
<comment type="caution">
    <text evidence="7">The sequence shown here is derived from an EMBL/GenBank/DDBJ whole genome shotgun (WGS) entry which is preliminary data.</text>
</comment>
<dbReference type="GO" id="GO:0071949">
    <property type="term" value="F:FAD binding"/>
    <property type="evidence" value="ECO:0007669"/>
    <property type="project" value="InterPro"/>
</dbReference>
<evidence type="ECO:0000313" key="7">
    <source>
        <dbReference type="EMBL" id="ROR93759.1"/>
    </source>
</evidence>
<gene>
    <name evidence="7" type="ORF">EDD28_3183</name>
</gene>
<dbReference type="Pfam" id="PF01494">
    <property type="entry name" value="FAD_binding_3"/>
    <property type="match status" value="1"/>
</dbReference>
<dbReference type="OrthoDB" id="9782160at2"/>
<keyword evidence="8" id="KW-1185">Reference proteome</keyword>
<evidence type="ECO:0000256" key="2">
    <source>
        <dbReference type="ARBA" id="ARBA00022630"/>
    </source>
</evidence>
<dbReference type="AlphaFoldDB" id="A0A3N2D1W6"/>
<sequence>MAEAVVVVGGGIAGLASAVGLARRGWHVTVLERARVVRELGAGFALSRNGLAAAIALGIDPERVRAIGHPTWASGTWDLHGREILRLPGSGPARTATALVGLHRARLHALLLEAAREAGATVTPGVVVDRVETGDARGARASVRAGERTWTADLVVGADGVRSTVRGVVQPGRDAGYSGYSSWRAIAPGAVGEGELRQYWGPHAEFGHLGTGAEETYWYGYVRTAAGARFSSEHAAATRRFTTWAEPVRDLVAATPAEAVIRHDVDALPVTDQPYALGRAVLVGDAAHAMLPTMGQGVATAIEDAATLTLLVPDGEAAGSRGPRAALAEALARYDDVRRPRCAAMSRMSAASGAIGAHLGPGRRQRVRNAVMGAVPPGLTSRGAESVTSWEPPA</sequence>
<dbReference type="PANTHER" id="PTHR46496">
    <property type="match status" value="1"/>
</dbReference>
<organism evidence="7 8">
    <name type="scientific">Salana multivorans</name>
    <dbReference type="NCBI Taxonomy" id="120377"/>
    <lineage>
        <taxon>Bacteria</taxon>
        <taxon>Bacillati</taxon>
        <taxon>Actinomycetota</taxon>
        <taxon>Actinomycetes</taxon>
        <taxon>Micrococcales</taxon>
        <taxon>Beutenbergiaceae</taxon>
        <taxon>Salana</taxon>
    </lineage>
</organism>
<evidence type="ECO:0000256" key="5">
    <source>
        <dbReference type="SAM" id="MobiDB-lite"/>
    </source>
</evidence>
<dbReference type="InterPro" id="IPR002938">
    <property type="entry name" value="FAD-bd"/>
</dbReference>
<dbReference type="Gene3D" id="3.50.50.60">
    <property type="entry name" value="FAD/NAD(P)-binding domain"/>
    <property type="match status" value="1"/>
</dbReference>
<dbReference type="RefSeq" id="WP_123740668.1">
    <property type="nucleotide sequence ID" value="NZ_RKHQ01000002.1"/>
</dbReference>
<feature type="region of interest" description="Disordered" evidence="5">
    <location>
        <begin position="374"/>
        <end position="394"/>
    </location>
</feature>
<comment type="cofactor">
    <cofactor evidence="1">
        <name>FAD</name>
        <dbReference type="ChEBI" id="CHEBI:57692"/>
    </cofactor>
</comment>
<dbReference type="InterPro" id="IPR036188">
    <property type="entry name" value="FAD/NAD-bd_sf"/>
</dbReference>
<dbReference type="GO" id="GO:0016491">
    <property type="term" value="F:oxidoreductase activity"/>
    <property type="evidence" value="ECO:0007669"/>
    <property type="project" value="UniProtKB-KW"/>
</dbReference>
<evidence type="ECO:0000256" key="1">
    <source>
        <dbReference type="ARBA" id="ARBA00001974"/>
    </source>
</evidence>
<feature type="domain" description="FAD-binding" evidence="6">
    <location>
        <begin position="4"/>
        <end position="312"/>
    </location>
</feature>
<protein>
    <submittedName>
        <fullName evidence="7">2-polyprenyl-6-methoxyphenol hydroxylase-like FAD-dependent oxidoreductase</fullName>
    </submittedName>
</protein>
<evidence type="ECO:0000259" key="6">
    <source>
        <dbReference type="Pfam" id="PF01494"/>
    </source>
</evidence>
<evidence type="ECO:0000313" key="8">
    <source>
        <dbReference type="Proteomes" id="UP000275356"/>
    </source>
</evidence>
<reference evidence="7 8" key="1">
    <citation type="submission" date="2018-11" db="EMBL/GenBank/DDBJ databases">
        <title>Sequencing the genomes of 1000 actinobacteria strains.</title>
        <authorList>
            <person name="Klenk H.-P."/>
        </authorList>
    </citation>
    <scope>NUCLEOTIDE SEQUENCE [LARGE SCALE GENOMIC DNA]</scope>
    <source>
        <strain evidence="7 8">DSM 13521</strain>
    </source>
</reference>
<keyword evidence="2" id="KW-0285">Flavoprotein</keyword>
<evidence type="ECO:0000256" key="4">
    <source>
        <dbReference type="ARBA" id="ARBA00023002"/>
    </source>
</evidence>
<keyword evidence="4" id="KW-0560">Oxidoreductase</keyword>
<evidence type="ECO:0000256" key="3">
    <source>
        <dbReference type="ARBA" id="ARBA00022827"/>
    </source>
</evidence>